<reference evidence="2" key="1">
    <citation type="submission" date="2013-11" db="EMBL/GenBank/DDBJ databases">
        <authorList>
            <person name="Aslett M."/>
        </authorList>
    </citation>
    <scope>NUCLEOTIDE SEQUENCE [LARGE SCALE GENOMIC DNA]</scope>
    <source>
        <strain evidence="2">Edinburgh</strain>
    </source>
</reference>
<feature type="region of interest" description="Disordered" evidence="1">
    <location>
        <begin position="218"/>
        <end position="302"/>
    </location>
</feature>
<feature type="compositionally biased region" description="Polar residues" evidence="1">
    <location>
        <begin position="271"/>
        <end position="287"/>
    </location>
</feature>
<feature type="region of interest" description="Disordered" evidence="1">
    <location>
        <begin position="79"/>
        <end position="103"/>
    </location>
</feature>
<dbReference type="AlphaFoldDB" id="A0A5S6Q148"/>
<organism evidence="2 3">
    <name type="scientific">Trichuris muris</name>
    <name type="common">Mouse whipworm</name>
    <dbReference type="NCBI Taxonomy" id="70415"/>
    <lineage>
        <taxon>Eukaryota</taxon>
        <taxon>Metazoa</taxon>
        <taxon>Ecdysozoa</taxon>
        <taxon>Nematoda</taxon>
        <taxon>Enoplea</taxon>
        <taxon>Dorylaimia</taxon>
        <taxon>Trichinellida</taxon>
        <taxon>Trichuridae</taxon>
        <taxon>Trichuris</taxon>
    </lineage>
</organism>
<dbReference type="WBParaSite" id="TMUE_0000000943.1">
    <property type="protein sequence ID" value="TMUE_0000000943.1"/>
    <property type="gene ID" value="WBGene00296863"/>
</dbReference>
<feature type="compositionally biased region" description="Basic residues" evidence="1">
    <location>
        <begin position="289"/>
        <end position="302"/>
    </location>
</feature>
<evidence type="ECO:0000256" key="1">
    <source>
        <dbReference type="SAM" id="MobiDB-lite"/>
    </source>
</evidence>
<feature type="region of interest" description="Disordered" evidence="1">
    <location>
        <begin position="24"/>
        <end position="48"/>
    </location>
</feature>
<proteinExistence type="predicted"/>
<reference evidence="2" key="2">
    <citation type="submission" date="2014-03" db="EMBL/GenBank/DDBJ databases">
        <title>The whipworm genome and dual-species transcriptomics of an intimate host-pathogen interaction.</title>
        <authorList>
            <person name="Foth B.J."/>
            <person name="Tsai I.J."/>
            <person name="Reid A.J."/>
            <person name="Bancroft A.J."/>
            <person name="Nichol S."/>
            <person name="Tracey A."/>
            <person name="Holroyd N."/>
            <person name="Cotton J.A."/>
            <person name="Stanley E.J."/>
            <person name="Zarowiecki M."/>
            <person name="Liu J.Z."/>
            <person name="Huckvale T."/>
            <person name="Cooper P.J."/>
            <person name="Grencis R.K."/>
            <person name="Berriman M."/>
        </authorList>
    </citation>
    <scope>NUCLEOTIDE SEQUENCE [LARGE SCALE GENOMIC DNA]</scope>
    <source>
        <strain evidence="2">Edinburgh</strain>
    </source>
</reference>
<dbReference type="WBParaSite" id="TMUE_1000003697.1">
    <property type="protein sequence ID" value="TMUE_1000003697.1"/>
    <property type="gene ID" value="WBGene00287700"/>
</dbReference>
<reference evidence="3 4" key="3">
    <citation type="submission" date="2019-12" db="UniProtKB">
        <authorList>
            <consortium name="WormBaseParasite"/>
        </authorList>
    </citation>
    <scope>IDENTIFICATION</scope>
</reference>
<feature type="compositionally biased region" description="Basic and acidic residues" evidence="1">
    <location>
        <begin position="24"/>
        <end position="33"/>
    </location>
</feature>
<dbReference type="Proteomes" id="UP000046395">
    <property type="component" value="Unassembled WGS sequence"/>
</dbReference>
<sequence length="302" mass="31788">MRLPPVSAAESSLSLYLQMAEMLEDRSAEEEQRPLALQENGTPGKGDQIGQLVNEVIAVAREQLTLNDRGGPTEALQLQADGAALPTGKGQGGEEQEELAGRGERKMVVERTVTHIETVVTTNPNDAGTLAAKDDGSPAAAPKQALGHEGAVNGLDAGSNVSSERLVMAQATNDVSRRTWPDGSDDEINAVRAEQKIANVAEVETAAGGVETSVYSDKVASMTPMEDEERKVDIAPNEEPIPMIDDGSPEAGTALTAAETSEGADKEATGKNGQQLKDSNGSDTASRGTRFRQRMKHACSLL</sequence>
<protein>
    <submittedName>
        <fullName evidence="3 4">Uncharacterized protein</fullName>
    </submittedName>
</protein>
<evidence type="ECO:0000313" key="3">
    <source>
        <dbReference type="WBParaSite" id="TMUE_0000000943.1"/>
    </source>
</evidence>
<name>A0A5S6Q148_TRIMR</name>
<evidence type="ECO:0000313" key="2">
    <source>
        <dbReference type="Proteomes" id="UP000046395"/>
    </source>
</evidence>
<evidence type="ECO:0000313" key="4">
    <source>
        <dbReference type="WBParaSite" id="TMUE_1000003697.1"/>
    </source>
</evidence>
<keyword evidence="2" id="KW-1185">Reference proteome</keyword>
<accession>A0A5S6Q148</accession>